<proteinExistence type="predicted"/>
<dbReference type="OrthoDB" id="187003at2"/>
<gene>
    <name evidence="1" type="ORF">BGE01nite_02740</name>
</gene>
<sequence>MKRKLQALIVLLLLGAVRLPMEQYVTHYYRTTGLLSAPLSLGLRDNLSQMGFAASLGGLRSLVATISYLRAYREWENVNWAKVDSLMQLTTNLQPRYENYWDEAAWHMAYNAASAYLYDEKIETDVRTSLYKEHVQRGIDILKRGLQFTPESARLWSTLGDIYANRTENPREATLAAEAYLQVFRLSRNERYARFAAHQYSLTPDPAKWRKAYDMLSAFYQKKRVSATLLDDLKKLEVKLNIPFPQRIPTPGIPIEAPADPYTGVYR</sequence>
<comment type="caution">
    <text evidence="1">The sequence shown here is derived from an EMBL/GenBank/DDBJ whole genome shotgun (WGS) entry which is preliminary data.</text>
</comment>
<dbReference type="AlphaFoldDB" id="A0A512M2L8"/>
<evidence type="ECO:0000313" key="1">
    <source>
        <dbReference type="EMBL" id="GEP40983.1"/>
    </source>
</evidence>
<dbReference type="RefSeq" id="WP_146848449.1">
    <property type="nucleotide sequence ID" value="NZ_BKAG01000001.1"/>
</dbReference>
<keyword evidence="2" id="KW-1185">Reference proteome</keyword>
<organism evidence="1 2">
    <name type="scientific">Brevifollis gellanilyticus</name>
    <dbReference type="NCBI Taxonomy" id="748831"/>
    <lineage>
        <taxon>Bacteria</taxon>
        <taxon>Pseudomonadati</taxon>
        <taxon>Verrucomicrobiota</taxon>
        <taxon>Verrucomicrobiia</taxon>
        <taxon>Verrucomicrobiales</taxon>
        <taxon>Verrucomicrobiaceae</taxon>
    </lineage>
</organism>
<dbReference type="EMBL" id="BKAG01000001">
    <property type="protein sequence ID" value="GEP40983.1"/>
    <property type="molecule type" value="Genomic_DNA"/>
</dbReference>
<dbReference type="Proteomes" id="UP000321577">
    <property type="component" value="Unassembled WGS sequence"/>
</dbReference>
<evidence type="ECO:0000313" key="2">
    <source>
        <dbReference type="Proteomes" id="UP000321577"/>
    </source>
</evidence>
<protein>
    <submittedName>
        <fullName evidence="1">Uncharacterized protein</fullName>
    </submittedName>
</protein>
<reference evidence="1 2" key="1">
    <citation type="submission" date="2019-07" db="EMBL/GenBank/DDBJ databases">
        <title>Whole genome shotgun sequence of Brevifollis gellanilyticus NBRC 108608.</title>
        <authorList>
            <person name="Hosoyama A."/>
            <person name="Uohara A."/>
            <person name="Ohji S."/>
            <person name="Ichikawa N."/>
        </authorList>
    </citation>
    <scope>NUCLEOTIDE SEQUENCE [LARGE SCALE GENOMIC DNA]</scope>
    <source>
        <strain evidence="1 2">NBRC 108608</strain>
    </source>
</reference>
<accession>A0A512M2L8</accession>
<name>A0A512M2L8_9BACT</name>